<reference evidence="1" key="1">
    <citation type="journal article" date="2015" name="Nature">
        <title>Complex archaea that bridge the gap between prokaryotes and eukaryotes.</title>
        <authorList>
            <person name="Spang A."/>
            <person name="Saw J.H."/>
            <person name="Jorgensen S.L."/>
            <person name="Zaremba-Niedzwiedzka K."/>
            <person name="Martijn J."/>
            <person name="Lind A.E."/>
            <person name="van Eijk R."/>
            <person name="Schleper C."/>
            <person name="Guy L."/>
            <person name="Ettema T.J."/>
        </authorList>
    </citation>
    <scope>NUCLEOTIDE SEQUENCE</scope>
</reference>
<organism evidence="1">
    <name type="scientific">marine sediment metagenome</name>
    <dbReference type="NCBI Taxonomy" id="412755"/>
    <lineage>
        <taxon>unclassified sequences</taxon>
        <taxon>metagenomes</taxon>
        <taxon>ecological metagenomes</taxon>
    </lineage>
</organism>
<evidence type="ECO:0000313" key="1">
    <source>
        <dbReference type="EMBL" id="KKL60977.1"/>
    </source>
</evidence>
<name>A0A0F9GCS2_9ZZZZ</name>
<proteinExistence type="predicted"/>
<dbReference type="EMBL" id="LAZR01028965">
    <property type="protein sequence ID" value="KKL60977.1"/>
    <property type="molecule type" value="Genomic_DNA"/>
</dbReference>
<feature type="non-terminal residue" evidence="1">
    <location>
        <position position="28"/>
    </location>
</feature>
<gene>
    <name evidence="1" type="ORF">LCGC14_2199950</name>
</gene>
<protein>
    <submittedName>
        <fullName evidence="1">Uncharacterized protein</fullName>
    </submittedName>
</protein>
<comment type="caution">
    <text evidence="1">The sequence shown here is derived from an EMBL/GenBank/DDBJ whole genome shotgun (WGS) entry which is preliminary data.</text>
</comment>
<sequence length="28" mass="3261">MTFTRIQLENFQSHEDTILELDPGVNVI</sequence>
<dbReference type="AlphaFoldDB" id="A0A0F9GCS2"/>
<accession>A0A0F9GCS2</accession>